<evidence type="ECO:0000256" key="3">
    <source>
        <dbReference type="ARBA" id="ARBA00022485"/>
    </source>
</evidence>
<keyword evidence="4" id="KW-0479">Metal-binding</keyword>
<dbReference type="InterPro" id="IPR003482">
    <property type="entry name" value="Whib"/>
</dbReference>
<dbReference type="GO" id="GO:0045454">
    <property type="term" value="P:cell redox homeostasis"/>
    <property type="evidence" value="ECO:0007669"/>
    <property type="project" value="TreeGrafter"/>
</dbReference>
<keyword evidence="10" id="KW-0804">Transcription</keyword>
<accession>A0A6J7JTC1</accession>
<evidence type="ECO:0000256" key="7">
    <source>
        <dbReference type="ARBA" id="ARBA00023015"/>
    </source>
</evidence>
<name>A0A6J7JTC1_9ZZZZ</name>
<evidence type="ECO:0000313" key="12">
    <source>
        <dbReference type="EMBL" id="CAB4946890.1"/>
    </source>
</evidence>
<dbReference type="GO" id="GO:0045892">
    <property type="term" value="P:negative regulation of DNA-templated transcription"/>
    <property type="evidence" value="ECO:0007669"/>
    <property type="project" value="TreeGrafter"/>
</dbReference>
<dbReference type="GO" id="GO:0003677">
    <property type="term" value="F:DNA binding"/>
    <property type="evidence" value="ECO:0007669"/>
    <property type="project" value="UniProtKB-KW"/>
</dbReference>
<dbReference type="PANTHER" id="PTHR38839:SF6">
    <property type="entry name" value="TRANSCRIPTIONAL REGULATOR WHIB1"/>
    <property type="match status" value="1"/>
</dbReference>
<dbReference type="GO" id="GO:0046872">
    <property type="term" value="F:metal ion binding"/>
    <property type="evidence" value="ECO:0007669"/>
    <property type="project" value="UniProtKB-KW"/>
</dbReference>
<keyword evidence="6" id="KW-0411">Iron-sulfur</keyword>
<keyword evidence="5" id="KW-0408">Iron</keyword>
<evidence type="ECO:0000256" key="1">
    <source>
        <dbReference type="ARBA" id="ARBA00001966"/>
    </source>
</evidence>
<evidence type="ECO:0000256" key="4">
    <source>
        <dbReference type="ARBA" id="ARBA00022723"/>
    </source>
</evidence>
<feature type="domain" description="4Fe-4S Wbl-type" evidence="11">
    <location>
        <begin position="20"/>
        <end position="82"/>
    </location>
</feature>
<dbReference type="Pfam" id="PF02467">
    <property type="entry name" value="Whib"/>
    <property type="match status" value="1"/>
</dbReference>
<keyword evidence="3" id="KW-0004">4Fe-4S</keyword>
<sequence>MSMSVDDLLQGQVDWREGAACRDVEPELFFPSSTGAGLQMQTDQAKAVCHGCPVLDRCLGFALGTDQTEGIWGGLTTQERRAARRALPSARMFGFR</sequence>
<organism evidence="12">
    <name type="scientific">freshwater metagenome</name>
    <dbReference type="NCBI Taxonomy" id="449393"/>
    <lineage>
        <taxon>unclassified sequences</taxon>
        <taxon>metagenomes</taxon>
        <taxon>ecological metagenomes</taxon>
    </lineage>
</organism>
<keyword evidence="9" id="KW-1015">Disulfide bond</keyword>
<dbReference type="HAMAP" id="MF_01479">
    <property type="entry name" value="WhiB"/>
    <property type="match status" value="1"/>
</dbReference>
<evidence type="ECO:0000256" key="2">
    <source>
        <dbReference type="ARBA" id="ARBA00006597"/>
    </source>
</evidence>
<dbReference type="EMBL" id="CAFBNF010000128">
    <property type="protein sequence ID" value="CAB4946890.1"/>
    <property type="molecule type" value="Genomic_DNA"/>
</dbReference>
<evidence type="ECO:0000256" key="8">
    <source>
        <dbReference type="ARBA" id="ARBA00023125"/>
    </source>
</evidence>
<dbReference type="AlphaFoldDB" id="A0A6J7JTC1"/>
<evidence type="ECO:0000256" key="5">
    <source>
        <dbReference type="ARBA" id="ARBA00023004"/>
    </source>
</evidence>
<evidence type="ECO:0000259" key="11">
    <source>
        <dbReference type="PROSITE" id="PS51674"/>
    </source>
</evidence>
<dbReference type="GO" id="GO:0051539">
    <property type="term" value="F:4 iron, 4 sulfur cluster binding"/>
    <property type="evidence" value="ECO:0007669"/>
    <property type="project" value="UniProtKB-KW"/>
</dbReference>
<evidence type="ECO:0000256" key="9">
    <source>
        <dbReference type="ARBA" id="ARBA00023157"/>
    </source>
</evidence>
<proteinExistence type="inferred from homology"/>
<dbReference type="InterPro" id="IPR034768">
    <property type="entry name" value="4FE4S_WBL"/>
</dbReference>
<dbReference type="GO" id="GO:0047134">
    <property type="term" value="F:protein-disulfide reductase [NAD(P)H] activity"/>
    <property type="evidence" value="ECO:0007669"/>
    <property type="project" value="TreeGrafter"/>
</dbReference>
<keyword evidence="8" id="KW-0238">DNA-binding</keyword>
<dbReference type="PROSITE" id="PS51674">
    <property type="entry name" value="4FE4S_WBL"/>
    <property type="match status" value="1"/>
</dbReference>
<comment type="similarity">
    <text evidence="2">Belongs to the WhiB family.</text>
</comment>
<keyword evidence="7" id="KW-0805">Transcription regulation</keyword>
<protein>
    <submittedName>
        <fullName evidence="12">Unannotated protein</fullName>
    </submittedName>
</protein>
<comment type="cofactor">
    <cofactor evidence="1">
        <name>[4Fe-4S] cluster</name>
        <dbReference type="ChEBI" id="CHEBI:49883"/>
    </cofactor>
</comment>
<reference evidence="12" key="1">
    <citation type="submission" date="2020-05" db="EMBL/GenBank/DDBJ databases">
        <authorList>
            <person name="Chiriac C."/>
            <person name="Salcher M."/>
            <person name="Ghai R."/>
            <person name="Kavagutti S V."/>
        </authorList>
    </citation>
    <scope>NUCLEOTIDE SEQUENCE</scope>
</reference>
<dbReference type="PANTHER" id="PTHR38839">
    <property type="entry name" value="TRANSCRIPTIONAL REGULATOR WHID-RELATED"/>
    <property type="match status" value="1"/>
</dbReference>
<gene>
    <name evidence="12" type="ORF">UFOPK3773_01180</name>
</gene>
<evidence type="ECO:0000256" key="6">
    <source>
        <dbReference type="ARBA" id="ARBA00023014"/>
    </source>
</evidence>
<evidence type="ECO:0000256" key="10">
    <source>
        <dbReference type="ARBA" id="ARBA00023163"/>
    </source>
</evidence>